<protein>
    <submittedName>
        <fullName evidence="2">Uncharacterized protein</fullName>
    </submittedName>
</protein>
<evidence type="ECO:0000256" key="1">
    <source>
        <dbReference type="SAM" id="Phobius"/>
    </source>
</evidence>
<dbReference type="Proteomes" id="UP000806378">
    <property type="component" value="Unassembled WGS sequence"/>
</dbReference>
<keyword evidence="1" id="KW-1133">Transmembrane helix</keyword>
<organism evidence="2 3">
    <name type="scientific">Corymbia citriodora subsp. variegata</name>
    <dbReference type="NCBI Taxonomy" id="360336"/>
    <lineage>
        <taxon>Eukaryota</taxon>
        <taxon>Viridiplantae</taxon>
        <taxon>Streptophyta</taxon>
        <taxon>Embryophyta</taxon>
        <taxon>Tracheophyta</taxon>
        <taxon>Spermatophyta</taxon>
        <taxon>Magnoliopsida</taxon>
        <taxon>eudicotyledons</taxon>
        <taxon>Gunneridae</taxon>
        <taxon>Pentapetalae</taxon>
        <taxon>rosids</taxon>
        <taxon>malvids</taxon>
        <taxon>Myrtales</taxon>
        <taxon>Myrtaceae</taxon>
        <taxon>Myrtoideae</taxon>
        <taxon>Eucalypteae</taxon>
        <taxon>Corymbia</taxon>
    </lineage>
</organism>
<feature type="transmembrane region" description="Helical" evidence="1">
    <location>
        <begin position="39"/>
        <end position="63"/>
    </location>
</feature>
<name>A0A8T0CV99_CORYI</name>
<proteinExistence type="predicted"/>
<keyword evidence="1" id="KW-0472">Membrane</keyword>
<dbReference type="AlphaFoldDB" id="A0A8T0CV99"/>
<evidence type="ECO:0000313" key="3">
    <source>
        <dbReference type="Proteomes" id="UP000806378"/>
    </source>
</evidence>
<keyword evidence="1" id="KW-0812">Transmembrane</keyword>
<gene>
    <name evidence="2" type="ORF">BT93_L3738</name>
</gene>
<reference evidence="2" key="1">
    <citation type="submission" date="2020-05" db="EMBL/GenBank/DDBJ databases">
        <title>WGS assembly of Corymbia citriodora subspecies variegata.</title>
        <authorList>
            <person name="Barry K."/>
            <person name="Hundley H."/>
            <person name="Shu S."/>
            <person name="Jenkins J."/>
            <person name="Grimwood J."/>
            <person name="Baten A."/>
        </authorList>
    </citation>
    <scope>NUCLEOTIDE SEQUENCE</scope>
    <source>
        <strain evidence="2">CV2-018</strain>
    </source>
</reference>
<comment type="caution">
    <text evidence="2">The sequence shown here is derived from an EMBL/GenBank/DDBJ whole genome shotgun (WGS) entry which is preliminary data.</text>
</comment>
<accession>A0A8T0CV99</accession>
<dbReference type="Gramene" id="rna-gnl|WGS:JABURB|Cocit.L3738.1">
    <property type="protein sequence ID" value="cds-KAF7851538.1"/>
    <property type="gene ID" value="gene-BT93_L3738"/>
</dbReference>
<keyword evidence="3" id="KW-1185">Reference proteome</keyword>
<dbReference type="EMBL" id="MU089536">
    <property type="protein sequence ID" value="KAF7851538.1"/>
    <property type="molecule type" value="Genomic_DNA"/>
</dbReference>
<sequence length="99" mass="11384">MLMRRLKKKCGELKETENELKGLKKSTPLSESAGPRRRVWIYGKCAILAVLYFIFFTVVASMISRKLPCTKLKEPVHYRLLATQSPNVKESPSEKKKKT</sequence>
<evidence type="ECO:0000313" key="2">
    <source>
        <dbReference type="EMBL" id="KAF7851538.1"/>
    </source>
</evidence>